<evidence type="ECO:0000259" key="2">
    <source>
        <dbReference type="Pfam" id="PF00566"/>
    </source>
</evidence>
<gene>
    <name evidence="3" type="ORF">CHC_T00007416001</name>
</gene>
<feature type="domain" description="Rab-GAP TBC" evidence="2">
    <location>
        <begin position="140"/>
        <end position="217"/>
    </location>
</feature>
<dbReference type="Proteomes" id="UP000012073">
    <property type="component" value="Unassembled WGS sequence"/>
</dbReference>
<sequence>MLLGITAFDSDHGLAAEQNRTKGYANLAADAEADSDVSRRIRALLKRSATAYQPASTHDKKSGKQGSTSGESYDGDDDADQEQNPAFQNSPPSNTSLNGNGRAGAYVRGRRHSKVRIVDTEIVARYTRVINTFLESAGGNVEFHSDMVYLCAPFIELMSTESEAYFAFNALMQHHQHMFTDEGLSEAVSEFTTMFCALHQDLYDHFLSEEVDIKSWVQK</sequence>
<dbReference type="Pfam" id="PF00566">
    <property type="entry name" value="RabGAP-TBC"/>
    <property type="match status" value="1"/>
</dbReference>
<evidence type="ECO:0000256" key="1">
    <source>
        <dbReference type="SAM" id="MobiDB-lite"/>
    </source>
</evidence>
<protein>
    <recommendedName>
        <fullName evidence="2">Rab-GAP TBC domain-containing protein</fullName>
    </recommendedName>
</protein>
<dbReference type="RefSeq" id="XP_005711060.1">
    <property type="nucleotide sequence ID" value="XM_005711003.1"/>
</dbReference>
<dbReference type="InterPro" id="IPR035969">
    <property type="entry name" value="Rab-GAP_TBC_sf"/>
</dbReference>
<feature type="compositionally biased region" description="Polar residues" evidence="1">
    <location>
        <begin position="82"/>
        <end position="99"/>
    </location>
</feature>
<organism evidence="3 4">
    <name type="scientific">Chondrus crispus</name>
    <name type="common">Carrageen Irish moss</name>
    <name type="synonym">Polymorpha crispa</name>
    <dbReference type="NCBI Taxonomy" id="2769"/>
    <lineage>
        <taxon>Eukaryota</taxon>
        <taxon>Rhodophyta</taxon>
        <taxon>Florideophyceae</taxon>
        <taxon>Rhodymeniophycidae</taxon>
        <taxon>Gigartinales</taxon>
        <taxon>Gigartinaceae</taxon>
        <taxon>Chondrus</taxon>
    </lineage>
</organism>
<dbReference type="InterPro" id="IPR000195">
    <property type="entry name" value="Rab-GAP-TBC_dom"/>
</dbReference>
<dbReference type="OrthoDB" id="27140at2759"/>
<dbReference type="AlphaFoldDB" id="R7QTC7"/>
<name>R7QTC7_CHOCR</name>
<accession>R7QTC7</accession>
<dbReference type="KEGG" id="ccp:CHC_T00007416001"/>
<feature type="region of interest" description="Disordered" evidence="1">
    <location>
        <begin position="48"/>
        <end position="105"/>
    </location>
</feature>
<keyword evidence="4" id="KW-1185">Reference proteome</keyword>
<dbReference type="Gramene" id="CDF40766">
    <property type="protein sequence ID" value="CDF40766"/>
    <property type="gene ID" value="CHC_T00007416001"/>
</dbReference>
<dbReference type="GeneID" id="17318788"/>
<reference evidence="4" key="1">
    <citation type="journal article" date="2013" name="Proc. Natl. Acad. Sci. U.S.A.">
        <title>Genome structure and metabolic features in the red seaweed Chondrus crispus shed light on evolution of the Archaeplastida.</title>
        <authorList>
            <person name="Collen J."/>
            <person name="Porcel B."/>
            <person name="Carre W."/>
            <person name="Ball S.G."/>
            <person name="Chaparro C."/>
            <person name="Tonon T."/>
            <person name="Barbeyron T."/>
            <person name="Michel G."/>
            <person name="Noel B."/>
            <person name="Valentin K."/>
            <person name="Elias M."/>
            <person name="Artiguenave F."/>
            <person name="Arun A."/>
            <person name="Aury J.M."/>
            <person name="Barbosa-Neto J.F."/>
            <person name="Bothwell J.H."/>
            <person name="Bouget F.Y."/>
            <person name="Brillet L."/>
            <person name="Cabello-Hurtado F."/>
            <person name="Capella-Gutierrez S."/>
            <person name="Charrier B."/>
            <person name="Cladiere L."/>
            <person name="Cock J.M."/>
            <person name="Coelho S.M."/>
            <person name="Colleoni C."/>
            <person name="Czjzek M."/>
            <person name="Da Silva C."/>
            <person name="Delage L."/>
            <person name="Denoeud F."/>
            <person name="Deschamps P."/>
            <person name="Dittami S.M."/>
            <person name="Gabaldon T."/>
            <person name="Gachon C.M."/>
            <person name="Groisillier A."/>
            <person name="Herve C."/>
            <person name="Jabbari K."/>
            <person name="Katinka M."/>
            <person name="Kloareg B."/>
            <person name="Kowalczyk N."/>
            <person name="Labadie K."/>
            <person name="Leblanc C."/>
            <person name="Lopez P.J."/>
            <person name="McLachlan D.H."/>
            <person name="Meslet-Cladiere L."/>
            <person name="Moustafa A."/>
            <person name="Nehr Z."/>
            <person name="Nyvall Collen P."/>
            <person name="Panaud O."/>
            <person name="Partensky F."/>
            <person name="Poulain J."/>
            <person name="Rensing S.A."/>
            <person name="Rousvoal S."/>
            <person name="Samson G."/>
            <person name="Symeonidi A."/>
            <person name="Weissenbach J."/>
            <person name="Zambounis A."/>
            <person name="Wincker P."/>
            <person name="Boyen C."/>
        </authorList>
    </citation>
    <scope>NUCLEOTIDE SEQUENCE [LARGE SCALE GENOMIC DNA]</scope>
    <source>
        <strain evidence="4">cv. Stackhouse</strain>
    </source>
</reference>
<evidence type="ECO:0000313" key="3">
    <source>
        <dbReference type="EMBL" id="CDF40766.1"/>
    </source>
</evidence>
<dbReference type="EMBL" id="HG002242">
    <property type="protein sequence ID" value="CDF40766.1"/>
    <property type="molecule type" value="Genomic_DNA"/>
</dbReference>
<evidence type="ECO:0000313" key="4">
    <source>
        <dbReference type="Proteomes" id="UP000012073"/>
    </source>
</evidence>
<dbReference type="SUPFAM" id="SSF47923">
    <property type="entry name" value="Ypt/Rab-GAP domain of gyp1p"/>
    <property type="match status" value="1"/>
</dbReference>
<proteinExistence type="predicted"/>